<protein>
    <submittedName>
        <fullName evidence="1">Uncharacterized protein</fullName>
    </submittedName>
</protein>
<evidence type="ECO:0000313" key="2">
    <source>
        <dbReference type="Proteomes" id="UP000643525"/>
    </source>
</evidence>
<gene>
    <name evidence="1" type="ORF">H4W27_000386</name>
</gene>
<evidence type="ECO:0000313" key="1">
    <source>
        <dbReference type="EMBL" id="MBE1523268.1"/>
    </source>
</evidence>
<proteinExistence type="predicted"/>
<sequence>MLLKLLLERAAGSFLVPVPVWAPAQTVDI</sequence>
<keyword evidence="2" id="KW-1185">Reference proteome</keyword>
<reference evidence="1 2" key="1">
    <citation type="submission" date="2020-10" db="EMBL/GenBank/DDBJ databases">
        <title>Sequencing the genomes of 1000 actinobacteria strains.</title>
        <authorList>
            <person name="Klenk H.-P."/>
        </authorList>
    </citation>
    <scope>NUCLEOTIDE SEQUENCE [LARGE SCALE GENOMIC DNA]</scope>
    <source>
        <strain evidence="1 2">DSM 15666</strain>
    </source>
</reference>
<accession>A0ABR9JBF7</accession>
<organism evidence="1 2">
    <name type="scientific">Nesterenkonia lutea</name>
    <dbReference type="NCBI Taxonomy" id="272919"/>
    <lineage>
        <taxon>Bacteria</taxon>
        <taxon>Bacillati</taxon>
        <taxon>Actinomycetota</taxon>
        <taxon>Actinomycetes</taxon>
        <taxon>Micrococcales</taxon>
        <taxon>Micrococcaceae</taxon>
        <taxon>Nesterenkonia</taxon>
    </lineage>
</organism>
<comment type="caution">
    <text evidence="1">The sequence shown here is derived from an EMBL/GenBank/DDBJ whole genome shotgun (WGS) entry which is preliminary data.</text>
</comment>
<name>A0ABR9JBF7_9MICC</name>
<dbReference type="EMBL" id="JADBED010000001">
    <property type="protein sequence ID" value="MBE1523268.1"/>
    <property type="molecule type" value="Genomic_DNA"/>
</dbReference>
<dbReference type="Proteomes" id="UP000643525">
    <property type="component" value="Unassembled WGS sequence"/>
</dbReference>